<reference evidence="1" key="1">
    <citation type="journal article" date="2020" name="New Phytol.">
        <title>Comparative genomics reveals dynamic genome evolution in host specialist ectomycorrhizal fungi.</title>
        <authorList>
            <person name="Lofgren L.A."/>
            <person name="Nguyen N.H."/>
            <person name="Vilgalys R."/>
            <person name="Ruytinx J."/>
            <person name="Liao H.L."/>
            <person name="Branco S."/>
            <person name="Kuo A."/>
            <person name="LaButti K."/>
            <person name="Lipzen A."/>
            <person name="Andreopoulos W."/>
            <person name="Pangilinan J."/>
            <person name="Riley R."/>
            <person name="Hundley H."/>
            <person name="Na H."/>
            <person name="Barry K."/>
            <person name="Grigoriev I.V."/>
            <person name="Stajich J.E."/>
            <person name="Kennedy P.G."/>
        </authorList>
    </citation>
    <scope>NUCLEOTIDE SEQUENCE</scope>
    <source>
        <strain evidence="1">MN1</strain>
    </source>
</reference>
<dbReference type="RefSeq" id="XP_041193184.1">
    <property type="nucleotide sequence ID" value="XM_041329188.1"/>
</dbReference>
<dbReference type="AlphaFoldDB" id="A0A9P7EBG8"/>
<dbReference type="EMBL" id="JABBWG010000016">
    <property type="protein sequence ID" value="KAG1816511.1"/>
    <property type="molecule type" value="Genomic_DNA"/>
</dbReference>
<proteinExistence type="predicted"/>
<keyword evidence="2" id="KW-1185">Reference proteome</keyword>
<evidence type="ECO:0000313" key="1">
    <source>
        <dbReference type="EMBL" id="KAG1816511.1"/>
    </source>
</evidence>
<gene>
    <name evidence="1" type="ORF">BJ212DRAFT_1208925</name>
</gene>
<name>A0A9P7EBG8_9AGAM</name>
<evidence type="ECO:0000313" key="2">
    <source>
        <dbReference type="Proteomes" id="UP000807769"/>
    </source>
</evidence>
<dbReference type="Proteomes" id="UP000807769">
    <property type="component" value="Unassembled WGS sequence"/>
</dbReference>
<protein>
    <submittedName>
        <fullName evidence="1">Uncharacterized protein</fullName>
    </submittedName>
</protein>
<accession>A0A9P7EBG8</accession>
<organism evidence="1 2">
    <name type="scientific">Suillus subaureus</name>
    <dbReference type="NCBI Taxonomy" id="48587"/>
    <lineage>
        <taxon>Eukaryota</taxon>
        <taxon>Fungi</taxon>
        <taxon>Dikarya</taxon>
        <taxon>Basidiomycota</taxon>
        <taxon>Agaricomycotina</taxon>
        <taxon>Agaricomycetes</taxon>
        <taxon>Agaricomycetidae</taxon>
        <taxon>Boletales</taxon>
        <taxon>Suillineae</taxon>
        <taxon>Suillaceae</taxon>
        <taxon>Suillus</taxon>
    </lineage>
</organism>
<feature type="non-terminal residue" evidence="1">
    <location>
        <position position="116"/>
    </location>
</feature>
<dbReference type="OrthoDB" id="2656072at2759"/>
<comment type="caution">
    <text evidence="1">The sequence shown here is derived from an EMBL/GenBank/DDBJ whole genome shotgun (WGS) entry which is preliminary data.</text>
</comment>
<dbReference type="GeneID" id="64623205"/>
<sequence>MDFSHEGGEYKAFAGLSHQVVSLSGCHYIDPCTHHNHIEIQTGNWKNQLNVLVDTYLNYCSQDEGNGMLSIPETVIMPDGLNCLSLADIELVDMFGVTTLQPQPLHTYSNKTLIYH</sequence>